<dbReference type="PANTHER" id="PTHR33171">
    <property type="entry name" value="LAR_N DOMAIN-CONTAINING PROTEIN"/>
    <property type="match status" value="1"/>
</dbReference>
<comment type="caution">
    <text evidence="2">The sequence shown here is derived from an EMBL/GenBank/DDBJ whole genome shotgun (WGS) entry which is preliminary data.</text>
</comment>
<dbReference type="Pfam" id="PF09861">
    <property type="entry name" value="Lar_N"/>
    <property type="match status" value="1"/>
</dbReference>
<feature type="domain" description="LarA-like N-terminal" evidence="1">
    <location>
        <begin position="9"/>
        <end position="102"/>
    </location>
</feature>
<protein>
    <recommendedName>
        <fullName evidence="1">LarA-like N-terminal domain-containing protein</fullName>
    </recommendedName>
</protein>
<sequence length="102" mass="11322">MKTISIPYYTSTLDLHVDEANLKAVVTAKMHEYKAGKTEVELVHEALEHPIASPRLRDLAKGKQKVVLVTSDHTRAVPSKITLPILLDEIRQGNPDADITIL</sequence>
<name>K1UK05_9ZZZZ</name>
<dbReference type="AlphaFoldDB" id="K1UK05"/>
<feature type="non-terminal residue" evidence="2">
    <location>
        <position position="102"/>
    </location>
</feature>
<dbReference type="EMBL" id="AJWY01000943">
    <property type="protein sequence ID" value="EKC80469.1"/>
    <property type="molecule type" value="Genomic_DNA"/>
</dbReference>
<reference evidence="2" key="1">
    <citation type="journal article" date="2013" name="Environ. Microbiol.">
        <title>Microbiota from the distal guts of lean and obese adolescents exhibit partial functional redundancy besides clear differences in community structure.</title>
        <authorList>
            <person name="Ferrer M."/>
            <person name="Ruiz A."/>
            <person name="Lanza F."/>
            <person name="Haange S.B."/>
            <person name="Oberbach A."/>
            <person name="Till H."/>
            <person name="Bargiela R."/>
            <person name="Campoy C."/>
            <person name="Segura M.T."/>
            <person name="Richter M."/>
            <person name="von Bergen M."/>
            <person name="Seifert J."/>
            <person name="Suarez A."/>
        </authorList>
    </citation>
    <scope>NUCLEOTIDE SEQUENCE</scope>
</reference>
<dbReference type="InterPro" id="IPR018657">
    <property type="entry name" value="LarA-like_N"/>
</dbReference>
<gene>
    <name evidence="2" type="ORF">LEA_01351</name>
</gene>
<dbReference type="Gene3D" id="3.40.50.11440">
    <property type="match status" value="1"/>
</dbReference>
<evidence type="ECO:0000259" key="1">
    <source>
        <dbReference type="Pfam" id="PF09861"/>
    </source>
</evidence>
<dbReference type="GO" id="GO:0050043">
    <property type="term" value="F:lactate racemase activity"/>
    <property type="evidence" value="ECO:0007669"/>
    <property type="project" value="InterPro"/>
</dbReference>
<dbReference type="PANTHER" id="PTHR33171:SF17">
    <property type="entry name" value="LARA-LIKE N-TERMINAL DOMAIN-CONTAINING PROTEIN"/>
    <property type="match status" value="1"/>
</dbReference>
<dbReference type="InterPro" id="IPR048068">
    <property type="entry name" value="LarA-like"/>
</dbReference>
<organism evidence="2">
    <name type="scientific">human gut metagenome</name>
    <dbReference type="NCBI Taxonomy" id="408170"/>
    <lineage>
        <taxon>unclassified sequences</taxon>
        <taxon>metagenomes</taxon>
        <taxon>organismal metagenomes</taxon>
    </lineage>
</organism>
<proteinExistence type="predicted"/>
<evidence type="ECO:0000313" key="2">
    <source>
        <dbReference type="EMBL" id="EKC80469.1"/>
    </source>
</evidence>
<accession>K1UK05</accession>